<name>A0A7C3KAX6_9CYAN</name>
<organism evidence="1">
    <name type="scientific">Oscillatoriales cyanobacterium SpSt-418</name>
    <dbReference type="NCBI Taxonomy" id="2282169"/>
    <lineage>
        <taxon>Bacteria</taxon>
        <taxon>Bacillati</taxon>
        <taxon>Cyanobacteriota</taxon>
        <taxon>Cyanophyceae</taxon>
        <taxon>Oscillatoriophycideae</taxon>
        <taxon>Oscillatoriales</taxon>
    </lineage>
</organism>
<comment type="caution">
    <text evidence="1">The sequence shown here is derived from an EMBL/GenBank/DDBJ whole genome shotgun (WGS) entry which is preliminary data.</text>
</comment>
<evidence type="ECO:0000313" key="1">
    <source>
        <dbReference type="EMBL" id="HFM96569.1"/>
    </source>
</evidence>
<sequence length="75" mass="8218">MKHFVYMRSLGWNGGSARSLMIQGVSLKAQNENPGILVSNSHFETFVLKSEPLKACALNFMNGRMGIPAIDSCSK</sequence>
<accession>A0A7C3KAX6</accession>
<protein>
    <submittedName>
        <fullName evidence="1">Uncharacterized protein</fullName>
    </submittedName>
</protein>
<reference evidence="1" key="1">
    <citation type="journal article" date="2020" name="mSystems">
        <title>Genome- and Community-Level Interaction Insights into Carbon Utilization and Element Cycling Functions of Hydrothermarchaeota in Hydrothermal Sediment.</title>
        <authorList>
            <person name="Zhou Z."/>
            <person name="Liu Y."/>
            <person name="Xu W."/>
            <person name="Pan J."/>
            <person name="Luo Z.H."/>
            <person name="Li M."/>
        </authorList>
    </citation>
    <scope>NUCLEOTIDE SEQUENCE [LARGE SCALE GENOMIC DNA]</scope>
    <source>
        <strain evidence="1">SpSt-418</strain>
    </source>
</reference>
<gene>
    <name evidence="1" type="ORF">ENR64_02160</name>
</gene>
<proteinExistence type="predicted"/>
<dbReference type="AlphaFoldDB" id="A0A7C3KAX6"/>
<dbReference type="EMBL" id="DSRU01000034">
    <property type="protein sequence ID" value="HFM96569.1"/>
    <property type="molecule type" value="Genomic_DNA"/>
</dbReference>